<dbReference type="RefSeq" id="WP_100918198.1">
    <property type="nucleotide sequence ID" value="NZ_CP020370.1"/>
</dbReference>
<accession>A0A2K8U492</accession>
<proteinExistence type="predicted"/>
<dbReference type="OrthoDB" id="7061697at2"/>
<reference evidence="2 3" key="1">
    <citation type="submission" date="2017-03" db="EMBL/GenBank/DDBJ databases">
        <title>Complete genome sequence of Candidatus 'Thiodictyon syntrophicum' sp. nov. strain Cad16T, a photolithoautotroph purple sulfur bacterium isolated from an alpine meromictic lake.</title>
        <authorList>
            <person name="Luedin S.M."/>
            <person name="Pothier J.F."/>
            <person name="Danza F."/>
            <person name="Storelli N."/>
            <person name="Wittwer M."/>
            <person name="Tonolla M."/>
        </authorList>
    </citation>
    <scope>NUCLEOTIDE SEQUENCE [LARGE SCALE GENOMIC DNA]</scope>
    <source>
        <strain evidence="2 3">Cad16T</strain>
    </source>
</reference>
<organism evidence="2 3">
    <name type="scientific">Candidatus Thiodictyon syntrophicum</name>
    <dbReference type="NCBI Taxonomy" id="1166950"/>
    <lineage>
        <taxon>Bacteria</taxon>
        <taxon>Pseudomonadati</taxon>
        <taxon>Pseudomonadota</taxon>
        <taxon>Gammaproteobacteria</taxon>
        <taxon>Chromatiales</taxon>
        <taxon>Chromatiaceae</taxon>
        <taxon>Thiodictyon</taxon>
    </lineage>
</organism>
<evidence type="ECO:0000256" key="1">
    <source>
        <dbReference type="SAM" id="MobiDB-lite"/>
    </source>
</evidence>
<name>A0A2K8U492_9GAMM</name>
<evidence type="ECO:0000313" key="2">
    <source>
        <dbReference type="EMBL" id="AUB80398.1"/>
    </source>
</evidence>
<evidence type="ECO:0000313" key="3">
    <source>
        <dbReference type="Proteomes" id="UP000232638"/>
    </source>
</evidence>
<dbReference type="Proteomes" id="UP000232638">
    <property type="component" value="Chromosome"/>
</dbReference>
<feature type="region of interest" description="Disordered" evidence="1">
    <location>
        <begin position="1"/>
        <end position="20"/>
    </location>
</feature>
<dbReference type="AlphaFoldDB" id="A0A2K8U492"/>
<dbReference type="EMBL" id="CP020370">
    <property type="protein sequence ID" value="AUB80398.1"/>
    <property type="molecule type" value="Genomic_DNA"/>
</dbReference>
<dbReference type="KEGG" id="tsy:THSYN_05155"/>
<gene>
    <name evidence="2" type="ORF">THSYN_05155</name>
</gene>
<sequence length="491" mass="55238">METWDLDYPDGHSETWTKDPGTGAFRLAQYNGLGPTQDQYSTPETAELVGARLCREANATVLYPGMFRYSPLTGAPLPEPTRAHQESWLPPFGGGQTPDFMGMPGLRQTHVDLALPKTLRSQQDPSVSLPLPPPGDYHFLVGNLSSCRPSLLAIEPRRGLLYIFRDPQQQWVELRAKHQLLPESSLKTGHWGLACPDPGKQAFFLPTDYGLAALDLDILDFTYDLRLYPGRCVGPPVCFQGKNVFVPITLGEDKGGLLRIDTANPSRVEQLDLPRESLAEPFTTALVDRRQVIWLSRLGQLILKFADITGKPTMSFLPWPAGFQPCFQFGSPYRARDGVLWQLGFDQQQGRYLYMTLASAQPERQETASPRFGSGTINFALETQLRSHPWLDPENVADPGSRHIVAPLLESPNKSAFCVRIPWNQGAESLFNSNAKHAAEFALIMQDADVSFFMRKLTHPWRMRAFVYHRHLYLYHPDFDQSIPGWELLSC</sequence>
<keyword evidence="3" id="KW-1185">Reference proteome</keyword>
<protein>
    <submittedName>
        <fullName evidence="2">Uncharacterized protein</fullName>
    </submittedName>
</protein>